<keyword evidence="4 7" id="KW-0472">Membrane</keyword>
<dbReference type="NCBIfam" id="TIGR00247">
    <property type="entry name" value="endolytic transglycosylase MltG"/>
    <property type="match status" value="1"/>
</dbReference>
<dbReference type="Gene3D" id="3.30.1490.480">
    <property type="entry name" value="Endolytic murein transglycosylase"/>
    <property type="match status" value="1"/>
</dbReference>
<comment type="similarity">
    <text evidence="7">Belongs to the transglycosylase MltG family.</text>
</comment>
<dbReference type="InterPro" id="IPR003770">
    <property type="entry name" value="MLTG-like"/>
</dbReference>
<feature type="transmembrane region" description="Helical" evidence="7">
    <location>
        <begin position="12"/>
        <end position="31"/>
    </location>
</feature>
<dbReference type="Pfam" id="PF02618">
    <property type="entry name" value="YceG"/>
    <property type="match status" value="1"/>
</dbReference>
<keyword evidence="6 7" id="KW-0961">Cell wall biogenesis/degradation</keyword>
<organism evidence="8 9">
    <name type="scientific">Aliibacillus thermotolerans</name>
    <dbReference type="NCBI Taxonomy" id="1834418"/>
    <lineage>
        <taxon>Bacteria</taxon>
        <taxon>Bacillati</taxon>
        <taxon>Bacillota</taxon>
        <taxon>Bacilli</taxon>
        <taxon>Bacillales</taxon>
        <taxon>Bacillaceae</taxon>
        <taxon>Aliibacillus</taxon>
    </lineage>
</organism>
<evidence type="ECO:0000256" key="5">
    <source>
        <dbReference type="ARBA" id="ARBA00023239"/>
    </source>
</evidence>
<proteinExistence type="inferred from homology"/>
<dbReference type="Proteomes" id="UP001596143">
    <property type="component" value="Unassembled WGS sequence"/>
</dbReference>
<dbReference type="HAMAP" id="MF_02065">
    <property type="entry name" value="MltG"/>
    <property type="match status" value="1"/>
</dbReference>
<comment type="caution">
    <text evidence="8">The sequence shown here is derived from an EMBL/GenBank/DDBJ whole genome shotgun (WGS) entry which is preliminary data.</text>
</comment>
<dbReference type="EC" id="4.2.2.29" evidence="7"/>
<evidence type="ECO:0000256" key="1">
    <source>
        <dbReference type="ARBA" id="ARBA00022475"/>
    </source>
</evidence>
<dbReference type="EMBL" id="JBHSPF010000068">
    <property type="protein sequence ID" value="MFC5629789.1"/>
    <property type="molecule type" value="Genomic_DNA"/>
</dbReference>
<dbReference type="PANTHER" id="PTHR30518">
    <property type="entry name" value="ENDOLYTIC MUREIN TRANSGLYCOSYLASE"/>
    <property type="match status" value="1"/>
</dbReference>
<dbReference type="CDD" id="cd08010">
    <property type="entry name" value="MltG_like"/>
    <property type="match status" value="1"/>
</dbReference>
<protein>
    <recommendedName>
        <fullName evidence="7">Endolytic murein transglycosylase</fullName>
        <ecNumber evidence="7">4.2.2.29</ecNumber>
    </recommendedName>
    <alternativeName>
        <fullName evidence="7">Peptidoglycan lytic transglycosylase</fullName>
    </alternativeName>
    <alternativeName>
        <fullName evidence="7">Peptidoglycan polymerization terminase</fullName>
    </alternativeName>
</protein>
<keyword evidence="3 7" id="KW-1133">Transmembrane helix</keyword>
<comment type="subcellular location">
    <subcellularLocation>
        <location evidence="7">Cell membrane</location>
        <topology evidence="7">Single-pass membrane protein</topology>
    </subcellularLocation>
</comment>
<evidence type="ECO:0000256" key="3">
    <source>
        <dbReference type="ARBA" id="ARBA00022989"/>
    </source>
</evidence>
<accession>A0ABW0UAN4</accession>
<keyword evidence="1 7" id="KW-1003">Cell membrane</keyword>
<reference evidence="9" key="1">
    <citation type="journal article" date="2019" name="Int. J. Syst. Evol. Microbiol.">
        <title>The Global Catalogue of Microorganisms (GCM) 10K type strain sequencing project: providing services to taxonomists for standard genome sequencing and annotation.</title>
        <authorList>
            <consortium name="The Broad Institute Genomics Platform"/>
            <consortium name="The Broad Institute Genome Sequencing Center for Infectious Disease"/>
            <person name="Wu L."/>
            <person name="Ma J."/>
        </authorList>
    </citation>
    <scope>NUCLEOTIDE SEQUENCE [LARGE SCALE GENOMIC DNA]</scope>
    <source>
        <strain evidence="9">CGMCC 1.15790</strain>
    </source>
</reference>
<sequence length="361" mass="41174">MGNKKKRKGFRVLLGAFFVVVVIGVAGYFYISFLLQPVDETDTASTEVEIPLGSSTSDIAKKLSEHGLIRNAQVFEYYIKLQNENGLQAGTYELSKSMSVAEMTEELKKGKVIQEAPVTFTIPEGSNFETIAAIIAEATTFKEEEIKETFTQEEVIKGLISKYDILTEEILDEQVRYPLEGYLFPMRYDFYDEDISMEEIIGAMIEQMENILLPQKDSLAKKDLSYHEVLTLASIVEREAKEAKDRPFIAGVLFNRLEEGMRLAVDPTVAYALGEHRYMTSYEDLEVDSPYNTYKYEGLPPGPIASPGEKAIQAVIHPKESNYLFFYARPNGEVIYNETYEEHRKVQEKYRSEWEEGRPDS</sequence>
<comment type="catalytic activity">
    <reaction evidence="7">
        <text>a peptidoglycan chain = a peptidoglycan chain with N-acetyl-1,6-anhydromuramyl-[peptide] at the reducing end + a peptidoglycan chain with N-acetylglucosamine at the non-reducing end.</text>
        <dbReference type="EC" id="4.2.2.29"/>
    </reaction>
</comment>
<feature type="site" description="Important for catalytic activity" evidence="7">
    <location>
        <position position="239"/>
    </location>
</feature>
<evidence type="ECO:0000256" key="7">
    <source>
        <dbReference type="HAMAP-Rule" id="MF_02065"/>
    </source>
</evidence>
<keyword evidence="5 7" id="KW-0456">Lyase</keyword>
<name>A0ABW0UAN4_9BACI</name>
<dbReference type="PANTHER" id="PTHR30518:SF2">
    <property type="entry name" value="ENDOLYTIC MUREIN TRANSGLYCOSYLASE"/>
    <property type="match status" value="1"/>
</dbReference>
<keyword evidence="9" id="KW-1185">Reference proteome</keyword>
<evidence type="ECO:0000256" key="2">
    <source>
        <dbReference type="ARBA" id="ARBA00022692"/>
    </source>
</evidence>
<evidence type="ECO:0000256" key="4">
    <source>
        <dbReference type="ARBA" id="ARBA00023136"/>
    </source>
</evidence>
<evidence type="ECO:0000313" key="9">
    <source>
        <dbReference type="Proteomes" id="UP001596143"/>
    </source>
</evidence>
<dbReference type="RefSeq" id="WP_270898182.1">
    <property type="nucleotide sequence ID" value="NZ_JBHSPF010000068.1"/>
</dbReference>
<evidence type="ECO:0000256" key="6">
    <source>
        <dbReference type="ARBA" id="ARBA00023316"/>
    </source>
</evidence>
<evidence type="ECO:0000313" key="8">
    <source>
        <dbReference type="EMBL" id="MFC5629789.1"/>
    </source>
</evidence>
<gene>
    <name evidence="7 8" type="primary">mltG</name>
    <name evidence="8" type="ORF">ACFPTR_13115</name>
</gene>
<keyword evidence="2 7" id="KW-0812">Transmembrane</keyword>
<comment type="function">
    <text evidence="7">Functions as a peptidoglycan terminase that cleaves nascent peptidoglycan strands endolytically to terminate their elongation.</text>
</comment>